<evidence type="ECO:0000256" key="14">
    <source>
        <dbReference type="PROSITE-ProRule" id="PRU10141"/>
    </source>
</evidence>
<comment type="catalytic activity">
    <reaction evidence="12">
        <text>L-threonyl-[protein] + ATP = O-phospho-L-threonyl-[protein] + ADP + H(+)</text>
        <dbReference type="Rhea" id="RHEA:46608"/>
        <dbReference type="Rhea" id="RHEA-COMP:11060"/>
        <dbReference type="Rhea" id="RHEA-COMP:11605"/>
        <dbReference type="ChEBI" id="CHEBI:15378"/>
        <dbReference type="ChEBI" id="CHEBI:30013"/>
        <dbReference type="ChEBI" id="CHEBI:30616"/>
        <dbReference type="ChEBI" id="CHEBI:61977"/>
        <dbReference type="ChEBI" id="CHEBI:456216"/>
        <dbReference type="EC" id="2.7.11.1"/>
    </reaction>
</comment>
<evidence type="ECO:0000313" key="18">
    <source>
        <dbReference type="EMBL" id="KAF3340309.1"/>
    </source>
</evidence>
<dbReference type="InterPro" id="IPR018247">
    <property type="entry name" value="EF_Hand_1_Ca_BS"/>
</dbReference>
<evidence type="ECO:0000256" key="2">
    <source>
        <dbReference type="ARBA" id="ARBA00022527"/>
    </source>
</evidence>
<dbReference type="EC" id="2.7.11.1" evidence="1"/>
<dbReference type="InterPro" id="IPR011992">
    <property type="entry name" value="EF-hand-dom_pair"/>
</dbReference>
<dbReference type="PROSITE" id="PS50222">
    <property type="entry name" value="EF_HAND_2"/>
    <property type="match status" value="4"/>
</dbReference>
<feature type="domain" description="EF-hand" evidence="17">
    <location>
        <begin position="394"/>
        <end position="429"/>
    </location>
</feature>
<evidence type="ECO:0000256" key="6">
    <source>
        <dbReference type="ARBA" id="ARBA00022737"/>
    </source>
</evidence>
<feature type="domain" description="EF-hand" evidence="17">
    <location>
        <begin position="502"/>
        <end position="535"/>
    </location>
</feature>
<keyword evidence="5" id="KW-0479">Metal-binding</keyword>
<evidence type="ECO:0000256" key="11">
    <source>
        <dbReference type="ARBA" id="ARBA00024334"/>
    </source>
</evidence>
<name>A0A833RX46_9POAL</name>
<dbReference type="PROSITE" id="PS00107">
    <property type="entry name" value="PROTEIN_KINASE_ATP"/>
    <property type="match status" value="1"/>
</dbReference>
<comment type="catalytic activity">
    <reaction evidence="13">
        <text>L-seryl-[protein] + ATP = O-phospho-L-seryl-[protein] + ADP + H(+)</text>
        <dbReference type="Rhea" id="RHEA:17989"/>
        <dbReference type="Rhea" id="RHEA-COMP:9863"/>
        <dbReference type="Rhea" id="RHEA-COMP:11604"/>
        <dbReference type="ChEBI" id="CHEBI:15378"/>
        <dbReference type="ChEBI" id="CHEBI:29999"/>
        <dbReference type="ChEBI" id="CHEBI:30616"/>
        <dbReference type="ChEBI" id="CHEBI:83421"/>
        <dbReference type="ChEBI" id="CHEBI:456216"/>
        <dbReference type="EC" id="2.7.11.1"/>
    </reaction>
</comment>
<keyword evidence="6" id="KW-0677">Repeat</keyword>
<dbReference type="Gene3D" id="3.30.200.20">
    <property type="entry name" value="Phosphorylase Kinase, domain 1"/>
    <property type="match status" value="1"/>
</dbReference>
<evidence type="ECO:0000313" key="19">
    <source>
        <dbReference type="Proteomes" id="UP000623129"/>
    </source>
</evidence>
<keyword evidence="4" id="KW-0449">Lipoprotein</keyword>
<keyword evidence="10 14" id="KW-0067">ATP-binding</keyword>
<dbReference type="InterPro" id="IPR008271">
    <property type="entry name" value="Ser/Thr_kinase_AS"/>
</dbReference>
<sequence length="556" mass="62082">MGNTCGGASLIRSKYFSFADRTASKRSASTDDPITKKLTDDHDHDRTETENTNPKPAMPPKPVSAVMKRGGFAFDPNTNYVLGHKTPNIRDVYLLGRKLGQGQFGTTFLCTEISTGIDYACKSIAKRKLISKEDVEDVRREIQIMHHLSGHRNVVAIKGAYEDQLYVHIVMELCQGGELFDRIIQRGHYSERKAAELTKIIVGVVEACHSLGVMHRDLKPENFLLANRDDDLSLKAIDFGLSVFFKPGQVFSDVVGSPYYVAPEVLRKHYGPEADVWTAGVIIYILLSGVPPFWAETQQGIFDAVLKGVIDFDSEPWPVISDSAKDLIRRMLNPRPSERLKAHEVLSHPWISQNGVAPDRPLDPAVLSRLKQFSAMNKLKKMALRVIAESLSEEEIAGLREMFTAMDTDNSGAITYDELKEGLRKYGSTLNDTEIHDLMEAADIDNSGTIDYGEFIAATLHLNKLDREEHLVVAFSYFDKDGSGYITIDELQEACREHNMPDAFLDDTIKEIDKNNDGQIDYGEFVAMMTKGTMGLGRRTMRNSLNVSMRDAPGAP</sequence>
<feature type="domain" description="Protein kinase" evidence="16">
    <location>
        <begin position="93"/>
        <end position="351"/>
    </location>
</feature>
<keyword evidence="4" id="KW-0519">Myristate</keyword>
<dbReference type="GO" id="GO:0005509">
    <property type="term" value="F:calcium ion binding"/>
    <property type="evidence" value="ECO:0007669"/>
    <property type="project" value="InterPro"/>
</dbReference>
<dbReference type="InterPro" id="IPR000719">
    <property type="entry name" value="Prot_kinase_dom"/>
</dbReference>
<evidence type="ECO:0000256" key="8">
    <source>
        <dbReference type="ARBA" id="ARBA00022777"/>
    </source>
</evidence>
<dbReference type="CDD" id="cd05117">
    <property type="entry name" value="STKc_CAMK"/>
    <property type="match status" value="1"/>
</dbReference>
<keyword evidence="3" id="KW-0808">Transferase</keyword>
<dbReference type="InterPro" id="IPR011009">
    <property type="entry name" value="Kinase-like_dom_sf"/>
</dbReference>
<dbReference type="FunFam" id="3.30.200.20:FF:000004">
    <property type="entry name" value="Calcium-dependent protein kinase 1"/>
    <property type="match status" value="1"/>
</dbReference>
<dbReference type="SMART" id="SM00054">
    <property type="entry name" value="EFh"/>
    <property type="match status" value="4"/>
</dbReference>
<proteinExistence type="inferred from homology"/>
<keyword evidence="9" id="KW-0106">Calcium</keyword>
<dbReference type="PROSITE" id="PS00018">
    <property type="entry name" value="EF_HAND_1"/>
    <property type="match status" value="4"/>
</dbReference>
<dbReference type="Proteomes" id="UP000623129">
    <property type="component" value="Unassembled WGS sequence"/>
</dbReference>
<evidence type="ECO:0000256" key="10">
    <source>
        <dbReference type="ARBA" id="ARBA00022840"/>
    </source>
</evidence>
<dbReference type="SMART" id="SM00220">
    <property type="entry name" value="S_TKc"/>
    <property type="match status" value="1"/>
</dbReference>
<evidence type="ECO:0000256" key="9">
    <source>
        <dbReference type="ARBA" id="ARBA00022837"/>
    </source>
</evidence>
<dbReference type="PROSITE" id="PS50011">
    <property type="entry name" value="PROTEIN_KINASE_DOM"/>
    <property type="match status" value="1"/>
</dbReference>
<dbReference type="InterPro" id="IPR002048">
    <property type="entry name" value="EF_hand_dom"/>
</dbReference>
<comment type="caution">
    <text evidence="18">The sequence shown here is derived from an EMBL/GenBank/DDBJ whole genome shotgun (WGS) entry which is preliminary data.</text>
</comment>
<dbReference type="SUPFAM" id="SSF47473">
    <property type="entry name" value="EF-hand"/>
    <property type="match status" value="1"/>
</dbReference>
<keyword evidence="7 14" id="KW-0547">Nucleotide-binding</keyword>
<dbReference type="Gene3D" id="1.10.510.10">
    <property type="entry name" value="Transferase(Phosphotransferase) domain 1"/>
    <property type="match status" value="1"/>
</dbReference>
<dbReference type="Gene3D" id="1.10.238.10">
    <property type="entry name" value="EF-hand"/>
    <property type="match status" value="1"/>
</dbReference>
<keyword evidence="19" id="KW-1185">Reference proteome</keyword>
<evidence type="ECO:0000256" key="5">
    <source>
        <dbReference type="ARBA" id="ARBA00022723"/>
    </source>
</evidence>
<evidence type="ECO:0000256" key="1">
    <source>
        <dbReference type="ARBA" id="ARBA00012513"/>
    </source>
</evidence>
<dbReference type="Pfam" id="PF00069">
    <property type="entry name" value="Pkinase"/>
    <property type="match status" value="1"/>
</dbReference>
<organism evidence="18 19">
    <name type="scientific">Carex littledalei</name>
    <dbReference type="NCBI Taxonomy" id="544730"/>
    <lineage>
        <taxon>Eukaryota</taxon>
        <taxon>Viridiplantae</taxon>
        <taxon>Streptophyta</taxon>
        <taxon>Embryophyta</taxon>
        <taxon>Tracheophyta</taxon>
        <taxon>Spermatophyta</taxon>
        <taxon>Magnoliopsida</taxon>
        <taxon>Liliopsida</taxon>
        <taxon>Poales</taxon>
        <taxon>Cyperaceae</taxon>
        <taxon>Cyperoideae</taxon>
        <taxon>Cariceae</taxon>
        <taxon>Carex</taxon>
        <taxon>Carex subgen. Euthyceras</taxon>
    </lineage>
</organism>
<evidence type="ECO:0000259" key="17">
    <source>
        <dbReference type="PROSITE" id="PS50222"/>
    </source>
</evidence>
<evidence type="ECO:0000256" key="12">
    <source>
        <dbReference type="ARBA" id="ARBA00047899"/>
    </source>
</evidence>
<evidence type="ECO:0000259" key="16">
    <source>
        <dbReference type="PROSITE" id="PS50011"/>
    </source>
</evidence>
<evidence type="ECO:0000256" key="15">
    <source>
        <dbReference type="SAM" id="MobiDB-lite"/>
    </source>
</evidence>
<evidence type="ECO:0000256" key="13">
    <source>
        <dbReference type="ARBA" id="ARBA00048679"/>
    </source>
</evidence>
<evidence type="ECO:0000256" key="4">
    <source>
        <dbReference type="ARBA" id="ARBA00022707"/>
    </source>
</evidence>
<dbReference type="GO" id="GO:0004674">
    <property type="term" value="F:protein serine/threonine kinase activity"/>
    <property type="evidence" value="ECO:0007669"/>
    <property type="project" value="UniProtKB-KW"/>
</dbReference>
<feature type="compositionally biased region" description="Basic and acidic residues" evidence="15">
    <location>
        <begin position="33"/>
        <end position="49"/>
    </location>
</feature>
<reference evidence="18" key="1">
    <citation type="submission" date="2020-01" db="EMBL/GenBank/DDBJ databases">
        <title>Genome sequence of Kobresia littledalei, the first chromosome-level genome in the family Cyperaceae.</title>
        <authorList>
            <person name="Qu G."/>
        </authorList>
    </citation>
    <scope>NUCLEOTIDE SEQUENCE</scope>
    <source>
        <strain evidence="18">C.B.Clarke</strain>
        <tissue evidence="18">Leaf</tissue>
    </source>
</reference>
<feature type="domain" description="EF-hand" evidence="17">
    <location>
        <begin position="466"/>
        <end position="501"/>
    </location>
</feature>
<dbReference type="PANTHER" id="PTHR24349">
    <property type="entry name" value="SERINE/THREONINE-PROTEIN KINASE"/>
    <property type="match status" value="1"/>
</dbReference>
<dbReference type="AlphaFoldDB" id="A0A833RX46"/>
<feature type="binding site" evidence="14">
    <location>
        <position position="126"/>
    </location>
    <ligand>
        <name>ATP</name>
        <dbReference type="ChEBI" id="CHEBI:30616"/>
    </ligand>
</feature>
<dbReference type="InterPro" id="IPR017441">
    <property type="entry name" value="Protein_kinase_ATP_BS"/>
</dbReference>
<evidence type="ECO:0000256" key="7">
    <source>
        <dbReference type="ARBA" id="ARBA00022741"/>
    </source>
</evidence>
<dbReference type="InterPro" id="IPR050205">
    <property type="entry name" value="CDPK_Ser/Thr_kinases"/>
</dbReference>
<gene>
    <name evidence="18" type="ORF">FCM35_KLT16080</name>
</gene>
<evidence type="ECO:0000256" key="3">
    <source>
        <dbReference type="ARBA" id="ARBA00022679"/>
    </source>
</evidence>
<keyword evidence="2" id="KW-0723">Serine/threonine-protein kinase</keyword>
<accession>A0A833RX46</accession>
<protein>
    <recommendedName>
        <fullName evidence="1">non-specific serine/threonine protein kinase</fullName>
        <ecNumber evidence="1">2.7.11.1</ecNumber>
    </recommendedName>
</protein>
<dbReference type="EMBL" id="SWLB01000003">
    <property type="protein sequence ID" value="KAF3340309.1"/>
    <property type="molecule type" value="Genomic_DNA"/>
</dbReference>
<dbReference type="GO" id="GO:0005524">
    <property type="term" value="F:ATP binding"/>
    <property type="evidence" value="ECO:0007669"/>
    <property type="project" value="UniProtKB-UniRule"/>
</dbReference>
<feature type="region of interest" description="Disordered" evidence="15">
    <location>
        <begin position="26"/>
        <end position="61"/>
    </location>
</feature>
<dbReference type="FunFam" id="1.10.238.10:FF:000015">
    <property type="entry name" value="Calcium-dependent protein kinase 1"/>
    <property type="match status" value="1"/>
</dbReference>
<keyword evidence="8 18" id="KW-0418">Kinase</keyword>
<dbReference type="FunFam" id="1.10.510.10:FF:000178">
    <property type="entry name" value="Calcium-dependent protein kinase 5"/>
    <property type="match status" value="1"/>
</dbReference>
<dbReference type="PROSITE" id="PS00108">
    <property type="entry name" value="PROTEIN_KINASE_ST"/>
    <property type="match status" value="1"/>
</dbReference>
<comment type="similarity">
    <text evidence="11">Belongs to the protein kinase superfamily. Ser/Thr protein kinase family. CDPK subfamily.</text>
</comment>
<dbReference type="SUPFAM" id="SSF56112">
    <property type="entry name" value="Protein kinase-like (PK-like)"/>
    <property type="match status" value="1"/>
</dbReference>
<feature type="domain" description="EF-hand" evidence="17">
    <location>
        <begin position="430"/>
        <end position="465"/>
    </location>
</feature>
<dbReference type="Pfam" id="PF13499">
    <property type="entry name" value="EF-hand_7"/>
    <property type="match status" value="2"/>
</dbReference>
<dbReference type="OrthoDB" id="40902at2759"/>